<dbReference type="Proteomes" id="UP000000753">
    <property type="component" value="Chromosome"/>
</dbReference>
<dbReference type="AlphaFoldDB" id="B8CT23"/>
<keyword evidence="3" id="KW-1185">Reference proteome</keyword>
<dbReference type="STRING" id="225849.swp_4137"/>
<reference evidence="2 3" key="1">
    <citation type="journal article" date="2008" name="PLoS ONE">
        <title>Environmental adaptation: genomic analysis of the piezotolerant and psychrotolerant deep-sea iron reducing bacterium Shewanella piezotolerans WP3.</title>
        <authorList>
            <person name="Wang F."/>
            <person name="Wang J."/>
            <person name="Jian H."/>
            <person name="Zhang B."/>
            <person name="Li S."/>
            <person name="Wang F."/>
            <person name="Zeng X."/>
            <person name="Gao L."/>
            <person name="Bartlett D.H."/>
            <person name="Yu J."/>
            <person name="Hu S."/>
            <person name="Xiao X."/>
        </authorList>
    </citation>
    <scope>NUCLEOTIDE SEQUENCE [LARGE SCALE GENOMIC DNA]</scope>
    <source>
        <strain evidence="3">WP3 / JCM 13877</strain>
    </source>
</reference>
<feature type="transmembrane region" description="Helical" evidence="1">
    <location>
        <begin position="33"/>
        <end position="54"/>
    </location>
</feature>
<dbReference type="KEGG" id="swp:swp_4137"/>
<feature type="transmembrane region" description="Helical" evidence="1">
    <location>
        <begin position="61"/>
        <end position="84"/>
    </location>
</feature>
<dbReference type="EMBL" id="CP000472">
    <property type="protein sequence ID" value="ACJ30799.1"/>
    <property type="molecule type" value="Genomic_DNA"/>
</dbReference>
<proteinExistence type="predicted"/>
<keyword evidence="1" id="KW-0472">Membrane</keyword>
<accession>B8CT23</accession>
<evidence type="ECO:0000313" key="3">
    <source>
        <dbReference type="Proteomes" id="UP000000753"/>
    </source>
</evidence>
<gene>
    <name evidence="2" type="ordered locus">swp_4137</name>
</gene>
<organism evidence="2 3">
    <name type="scientific">Shewanella piezotolerans (strain WP3 / JCM 13877)</name>
    <dbReference type="NCBI Taxonomy" id="225849"/>
    <lineage>
        <taxon>Bacteria</taxon>
        <taxon>Pseudomonadati</taxon>
        <taxon>Pseudomonadota</taxon>
        <taxon>Gammaproteobacteria</taxon>
        <taxon>Alteromonadales</taxon>
        <taxon>Shewanellaceae</taxon>
        <taxon>Shewanella</taxon>
    </lineage>
</organism>
<name>B8CT23_SHEPW</name>
<protein>
    <submittedName>
        <fullName evidence="2">Uncharacterized protein</fullName>
    </submittedName>
</protein>
<feature type="transmembrane region" description="Helical" evidence="1">
    <location>
        <begin position="7"/>
        <end position="27"/>
    </location>
</feature>
<keyword evidence="1" id="KW-1133">Transmembrane helix</keyword>
<keyword evidence="1" id="KW-0812">Transmembrane</keyword>
<evidence type="ECO:0000256" key="1">
    <source>
        <dbReference type="SAM" id="Phobius"/>
    </source>
</evidence>
<dbReference type="eggNOG" id="ENOG5033MGE">
    <property type="taxonomic scope" value="Bacteria"/>
</dbReference>
<evidence type="ECO:0000313" key="2">
    <source>
        <dbReference type="EMBL" id="ACJ30799.1"/>
    </source>
</evidence>
<dbReference type="RefSeq" id="WP_020914139.1">
    <property type="nucleotide sequence ID" value="NC_011566.1"/>
</dbReference>
<sequence>MWPKSIIAFLGGLLLSVSIMLSLYLLLPLAIDIKLLLGLLSGFLIWVAVMVYCYSFNNGKAVAVACGKLLMLSLLVNAVLFWTLPPL</sequence>
<dbReference type="HOGENOM" id="CLU_190758_0_0_6"/>